<gene>
    <name evidence="9" type="ORF">SAMN02745168_0376</name>
</gene>
<feature type="transmembrane region" description="Helical" evidence="8">
    <location>
        <begin position="138"/>
        <end position="158"/>
    </location>
</feature>
<dbReference type="EMBL" id="FWXW01000001">
    <property type="protein sequence ID" value="SMC34624.1"/>
    <property type="molecule type" value="Genomic_DNA"/>
</dbReference>
<keyword evidence="10" id="KW-1185">Reference proteome</keyword>
<dbReference type="OrthoDB" id="1675410at2"/>
<evidence type="ECO:0000256" key="3">
    <source>
        <dbReference type="ARBA" id="ARBA00022448"/>
    </source>
</evidence>
<proteinExistence type="inferred from homology"/>
<evidence type="ECO:0000313" key="10">
    <source>
        <dbReference type="Proteomes" id="UP000192790"/>
    </source>
</evidence>
<accession>A0A1W1YER5</accession>
<dbReference type="Pfam" id="PF03845">
    <property type="entry name" value="Spore_permease"/>
    <property type="match status" value="1"/>
</dbReference>
<dbReference type="RefSeq" id="WP_084233027.1">
    <property type="nucleotide sequence ID" value="NZ_FWXW01000001.1"/>
</dbReference>
<feature type="transmembrane region" description="Helical" evidence="8">
    <location>
        <begin position="67"/>
        <end position="90"/>
    </location>
</feature>
<feature type="transmembrane region" description="Helical" evidence="8">
    <location>
        <begin position="264"/>
        <end position="289"/>
    </location>
</feature>
<dbReference type="NCBIfam" id="TIGR00912">
    <property type="entry name" value="2A0309"/>
    <property type="match status" value="1"/>
</dbReference>
<sequence>MKEIINRKQAVSVLAMFLMGTNTVLGAGSNSRDTWLSILLGALFFAPVALVYMRITNLYPGKNLYDIILIVFGKITGKIMVAIFTLYAIHVGALVLREFTEFMHIAAMSGTPQVVFLILMLSLSAWMVKSGVEILGRFSKFILPIILAEIAITFIIALKDMDFSNLMPVGHSGFGSIASEAYSLFILPFSEAVIFLTLYRSVKTDQKRNSILVYGTGIAVVLMMIVIIRNIAVLGPENLKLLYFPTYTTVSVLSLGDFFTRMEILVAAVYLLCGLVKASVFLFAVSFGMSKLFNVENYKSMAFPAGLIMLTLASIIYSSISESVEFLEIFRYYATPFQVILPVIIWLGAEIKNFLNKINPKTPLDLSDL</sequence>
<comment type="subcellular location">
    <subcellularLocation>
        <location evidence="1">Membrane</location>
        <topology evidence="1">Multi-pass membrane protein</topology>
    </subcellularLocation>
</comment>
<dbReference type="GO" id="GO:0016020">
    <property type="term" value="C:membrane"/>
    <property type="evidence" value="ECO:0007669"/>
    <property type="project" value="UniProtKB-SubCell"/>
</dbReference>
<keyword evidence="7 8" id="KW-0472">Membrane</keyword>
<protein>
    <submittedName>
        <fullName evidence="9">Spore germination protein KB</fullName>
    </submittedName>
</protein>
<dbReference type="STRING" id="1122930.SAMN02745168_0376"/>
<name>A0A1W1YER5_9FIRM</name>
<evidence type="ECO:0000256" key="8">
    <source>
        <dbReference type="SAM" id="Phobius"/>
    </source>
</evidence>
<dbReference type="GO" id="GO:0009847">
    <property type="term" value="P:spore germination"/>
    <property type="evidence" value="ECO:0007669"/>
    <property type="project" value="InterPro"/>
</dbReference>
<dbReference type="PANTHER" id="PTHR34975:SF2">
    <property type="entry name" value="SPORE GERMINATION PROTEIN A2"/>
    <property type="match status" value="1"/>
</dbReference>
<evidence type="ECO:0000256" key="2">
    <source>
        <dbReference type="ARBA" id="ARBA00007998"/>
    </source>
</evidence>
<feature type="transmembrane region" description="Helical" evidence="8">
    <location>
        <begin position="211"/>
        <end position="232"/>
    </location>
</feature>
<comment type="similarity">
    <text evidence="2">Belongs to the amino acid-polyamine-organocation (APC) superfamily. Spore germination protein (SGP) (TC 2.A.3.9) family.</text>
</comment>
<feature type="transmembrane region" description="Helical" evidence="8">
    <location>
        <begin position="301"/>
        <end position="320"/>
    </location>
</feature>
<evidence type="ECO:0000256" key="1">
    <source>
        <dbReference type="ARBA" id="ARBA00004141"/>
    </source>
</evidence>
<keyword evidence="6 8" id="KW-1133">Transmembrane helix</keyword>
<organism evidence="9 10">
    <name type="scientific">Papillibacter cinnamivorans DSM 12816</name>
    <dbReference type="NCBI Taxonomy" id="1122930"/>
    <lineage>
        <taxon>Bacteria</taxon>
        <taxon>Bacillati</taxon>
        <taxon>Bacillota</taxon>
        <taxon>Clostridia</taxon>
        <taxon>Eubacteriales</taxon>
        <taxon>Oscillospiraceae</taxon>
        <taxon>Papillibacter</taxon>
    </lineage>
</organism>
<dbReference type="Proteomes" id="UP000192790">
    <property type="component" value="Unassembled WGS sequence"/>
</dbReference>
<evidence type="ECO:0000256" key="6">
    <source>
        <dbReference type="ARBA" id="ARBA00022989"/>
    </source>
</evidence>
<dbReference type="InterPro" id="IPR004761">
    <property type="entry name" value="Spore_GerAB"/>
</dbReference>
<feature type="transmembrane region" description="Helical" evidence="8">
    <location>
        <begin position="36"/>
        <end position="55"/>
    </location>
</feature>
<evidence type="ECO:0000256" key="7">
    <source>
        <dbReference type="ARBA" id="ARBA00023136"/>
    </source>
</evidence>
<feature type="transmembrane region" description="Helical" evidence="8">
    <location>
        <begin position="332"/>
        <end position="349"/>
    </location>
</feature>
<dbReference type="AlphaFoldDB" id="A0A1W1YER5"/>
<keyword evidence="3" id="KW-0813">Transport</keyword>
<dbReference type="PANTHER" id="PTHR34975">
    <property type="entry name" value="SPORE GERMINATION PROTEIN A2"/>
    <property type="match status" value="1"/>
</dbReference>
<evidence type="ECO:0000256" key="4">
    <source>
        <dbReference type="ARBA" id="ARBA00022544"/>
    </source>
</evidence>
<feature type="transmembrane region" description="Helical" evidence="8">
    <location>
        <begin position="102"/>
        <end position="126"/>
    </location>
</feature>
<evidence type="ECO:0000313" key="9">
    <source>
        <dbReference type="EMBL" id="SMC34624.1"/>
    </source>
</evidence>
<keyword evidence="5 8" id="KW-0812">Transmembrane</keyword>
<evidence type="ECO:0000256" key="5">
    <source>
        <dbReference type="ARBA" id="ARBA00022692"/>
    </source>
</evidence>
<keyword evidence="4" id="KW-0309">Germination</keyword>
<reference evidence="9 10" key="1">
    <citation type="submission" date="2017-04" db="EMBL/GenBank/DDBJ databases">
        <authorList>
            <person name="Afonso C.L."/>
            <person name="Miller P.J."/>
            <person name="Scott M.A."/>
            <person name="Spackman E."/>
            <person name="Goraichik I."/>
            <person name="Dimitrov K.M."/>
            <person name="Suarez D.L."/>
            <person name="Swayne D.E."/>
        </authorList>
    </citation>
    <scope>NUCLEOTIDE SEQUENCE [LARGE SCALE GENOMIC DNA]</scope>
    <source>
        <strain evidence="9 10">DSM 12816</strain>
    </source>
</reference>
<feature type="transmembrane region" description="Helical" evidence="8">
    <location>
        <begin position="181"/>
        <end position="199"/>
    </location>
</feature>